<dbReference type="GO" id="GO:0005739">
    <property type="term" value="C:mitochondrion"/>
    <property type="evidence" value="ECO:0007669"/>
    <property type="project" value="TreeGrafter"/>
</dbReference>
<dbReference type="CDD" id="cd01673">
    <property type="entry name" value="dNK"/>
    <property type="match status" value="1"/>
</dbReference>
<evidence type="ECO:0000313" key="4">
    <source>
        <dbReference type="RefSeq" id="XP_022094557.1"/>
    </source>
</evidence>
<dbReference type="InterPro" id="IPR050566">
    <property type="entry name" value="Deoxyribonucleoside_kinase"/>
</dbReference>
<evidence type="ECO:0000313" key="3">
    <source>
        <dbReference type="Proteomes" id="UP000694845"/>
    </source>
</evidence>
<protein>
    <submittedName>
        <fullName evidence="4">Deoxynucleoside kinase-like</fullName>
    </submittedName>
</protein>
<gene>
    <name evidence="4" type="primary">LOC110981352</name>
</gene>
<evidence type="ECO:0000256" key="1">
    <source>
        <dbReference type="SAM" id="MobiDB-lite"/>
    </source>
</evidence>
<evidence type="ECO:0000259" key="2">
    <source>
        <dbReference type="Pfam" id="PF01712"/>
    </source>
</evidence>
<accession>A0A8B7YPG1</accession>
<name>A0A8B7YPG1_ACAPL</name>
<reference evidence="4" key="1">
    <citation type="submission" date="2025-08" db="UniProtKB">
        <authorList>
            <consortium name="RefSeq"/>
        </authorList>
    </citation>
    <scope>IDENTIFICATION</scope>
</reference>
<dbReference type="AlphaFoldDB" id="A0A8B7YPG1"/>
<keyword evidence="3" id="KW-1185">Reference proteome</keyword>
<dbReference type="InterPro" id="IPR031314">
    <property type="entry name" value="DNK_dom"/>
</dbReference>
<dbReference type="GeneID" id="110981352"/>
<dbReference type="GO" id="GO:0019136">
    <property type="term" value="F:deoxynucleoside kinase activity"/>
    <property type="evidence" value="ECO:0007669"/>
    <property type="project" value="TreeGrafter"/>
</dbReference>
<dbReference type="Pfam" id="PF01712">
    <property type="entry name" value="dNK"/>
    <property type="match status" value="1"/>
</dbReference>
<dbReference type="RefSeq" id="XP_022094557.1">
    <property type="nucleotide sequence ID" value="XM_022238865.1"/>
</dbReference>
<dbReference type="Proteomes" id="UP000694845">
    <property type="component" value="Unplaced"/>
</dbReference>
<feature type="domain" description="Deoxynucleoside kinase" evidence="2">
    <location>
        <begin position="107"/>
        <end position="303"/>
    </location>
</feature>
<dbReference type="OrthoDB" id="567086at2759"/>
<organism evidence="3 4">
    <name type="scientific">Acanthaster planci</name>
    <name type="common">Crown-of-thorns starfish</name>
    <dbReference type="NCBI Taxonomy" id="133434"/>
    <lineage>
        <taxon>Eukaryota</taxon>
        <taxon>Metazoa</taxon>
        <taxon>Echinodermata</taxon>
        <taxon>Eleutherozoa</taxon>
        <taxon>Asterozoa</taxon>
        <taxon>Asteroidea</taxon>
        <taxon>Valvatacea</taxon>
        <taxon>Valvatida</taxon>
        <taxon>Acanthasteridae</taxon>
        <taxon>Acanthaster</taxon>
    </lineage>
</organism>
<dbReference type="PANTHER" id="PTHR10513:SF24">
    <property type="entry name" value="THYMIDINE KINASE 2, MITOCHONDRIAL"/>
    <property type="match status" value="1"/>
</dbReference>
<dbReference type="KEGG" id="aplc:110981352"/>
<dbReference type="OMA" id="HETHEDW"/>
<proteinExistence type="predicted"/>
<dbReference type="FunFam" id="3.40.50.300:FF:001571">
    <property type="entry name" value="Deoxynucleoside kinase"/>
    <property type="match status" value="1"/>
</dbReference>
<feature type="compositionally biased region" description="Polar residues" evidence="1">
    <location>
        <begin position="61"/>
        <end position="70"/>
    </location>
</feature>
<dbReference type="Gene3D" id="3.40.50.300">
    <property type="entry name" value="P-loop containing nucleotide triphosphate hydrolases"/>
    <property type="match status" value="1"/>
</dbReference>
<dbReference type="SUPFAM" id="SSF52540">
    <property type="entry name" value="P-loop containing nucleoside triphosphate hydrolases"/>
    <property type="match status" value="1"/>
</dbReference>
<dbReference type="PANTHER" id="PTHR10513">
    <property type="entry name" value="DEOXYNUCLEOSIDE KINASE"/>
    <property type="match status" value="1"/>
</dbReference>
<feature type="region of interest" description="Disordered" evidence="1">
    <location>
        <begin position="52"/>
        <end position="81"/>
    </location>
</feature>
<dbReference type="InterPro" id="IPR027417">
    <property type="entry name" value="P-loop_NTPase"/>
</dbReference>
<sequence length="314" mass="36687">MFIGFYRPLYRNFYASLLHSRKLTIKMLGEKQGNSGILSQKRPNARVDAKENRREEADMLNASTCSSDAVTPNRAPLSDIGSKANVSTTATSNISNSKTSHEKTRTIVVEGNIGSGKSTLLNYFSQKEGIEVLPEPVHKWRNNRGQNILDLFYKDPARWSFAFESYAQFTRLEVHEAKTNCRVKLMERSIYSGKYCFTENLFKSKFLQRPEYNVLCEWFDWLKTTKDLHIDHIVYLRSTPELCDRRIRERSRKEESEIPMDYLRDLHETHEDWLIRKTKFELPAPVIVLDATKPLEEMVNQFKYLEDKLNLKSI</sequence>